<proteinExistence type="predicted"/>
<dbReference type="Gene3D" id="3.10.620.30">
    <property type="match status" value="1"/>
</dbReference>
<dbReference type="EMBL" id="FMWK01000018">
    <property type="protein sequence ID" value="SCZ81132.1"/>
    <property type="molecule type" value="Genomic_DNA"/>
</dbReference>
<dbReference type="PANTHER" id="PTHR33490">
    <property type="entry name" value="BLR5614 PROTEIN-RELATED"/>
    <property type="match status" value="1"/>
</dbReference>
<dbReference type="SUPFAM" id="SSF54001">
    <property type="entry name" value="Cysteine proteinases"/>
    <property type="match status" value="1"/>
</dbReference>
<keyword evidence="2" id="KW-0378">Hydrolase</keyword>
<gene>
    <name evidence="2" type="ORF">SAMN02910350_02650</name>
</gene>
<protein>
    <submittedName>
        <fullName evidence="2">Transglutaminase-like enzyme, putative cysteine protease</fullName>
    </submittedName>
</protein>
<organism evidence="2 3">
    <name type="scientific">Pseudobutyrivibrio xylanivorans</name>
    <dbReference type="NCBI Taxonomy" id="185007"/>
    <lineage>
        <taxon>Bacteria</taxon>
        <taxon>Bacillati</taxon>
        <taxon>Bacillota</taxon>
        <taxon>Clostridia</taxon>
        <taxon>Lachnospirales</taxon>
        <taxon>Lachnospiraceae</taxon>
        <taxon>Pseudobutyrivibrio</taxon>
    </lineage>
</organism>
<dbReference type="Pfam" id="PF01841">
    <property type="entry name" value="Transglut_core"/>
    <property type="match status" value="1"/>
</dbReference>
<evidence type="ECO:0000313" key="3">
    <source>
        <dbReference type="Proteomes" id="UP000199428"/>
    </source>
</evidence>
<dbReference type="SMART" id="SM00460">
    <property type="entry name" value="TGc"/>
    <property type="match status" value="1"/>
</dbReference>
<evidence type="ECO:0000313" key="2">
    <source>
        <dbReference type="EMBL" id="SCZ81132.1"/>
    </source>
</evidence>
<dbReference type="PANTHER" id="PTHR33490:SF6">
    <property type="entry name" value="SLL1049 PROTEIN"/>
    <property type="match status" value="1"/>
</dbReference>
<dbReference type="Proteomes" id="UP000199428">
    <property type="component" value="Unassembled WGS sequence"/>
</dbReference>
<dbReference type="RefSeq" id="WP_090163986.1">
    <property type="nucleotide sequence ID" value="NZ_FMWK01000018.1"/>
</dbReference>
<dbReference type="InterPro" id="IPR038765">
    <property type="entry name" value="Papain-like_cys_pep_sf"/>
</dbReference>
<dbReference type="InterPro" id="IPR002931">
    <property type="entry name" value="Transglutaminase-like"/>
</dbReference>
<sequence>MKKLQFGYHMKLTFSDYVKNHRFSLKCVPHDNDLQKIENMSVEVYPDNVTSEDEDSYGNITLFGYTNELHNSFGFDVKGIAVTGREEYEKADELHKIGIFKYQTPKTKPGHRTLEYYQKLDLKRFDATLDKASAIMEGLSNSFQYVQGVTNMSTTSEEALTGGSGVCQDYAHIMLSLCRMEGIPCRYVAGMMMGEGLSHAWVEIWNDRKWLGFDPTNYKLVGDEYIKISNGRDSEDCLVNQGIFTGNVTQIQDINVVVEEVFDEGIVGIN</sequence>
<name>A0A1G5S3Y8_PSEXY</name>
<reference evidence="2 3" key="1">
    <citation type="submission" date="2016-10" db="EMBL/GenBank/DDBJ databases">
        <authorList>
            <person name="de Groot N.N."/>
        </authorList>
    </citation>
    <scope>NUCLEOTIDE SEQUENCE [LARGE SCALE GENOMIC DNA]</scope>
    <source>
        <strain evidence="2 3">DSM 10317</strain>
    </source>
</reference>
<accession>A0A1G5S3Y8</accession>
<evidence type="ECO:0000259" key="1">
    <source>
        <dbReference type="SMART" id="SM00460"/>
    </source>
</evidence>
<keyword evidence="2" id="KW-0645">Protease</keyword>
<dbReference type="AlphaFoldDB" id="A0A1G5S3Y8"/>
<dbReference type="GO" id="GO:0008233">
    <property type="term" value="F:peptidase activity"/>
    <property type="evidence" value="ECO:0007669"/>
    <property type="project" value="UniProtKB-KW"/>
</dbReference>
<dbReference type="GO" id="GO:0006508">
    <property type="term" value="P:proteolysis"/>
    <property type="evidence" value="ECO:0007669"/>
    <property type="project" value="UniProtKB-KW"/>
</dbReference>
<feature type="domain" description="Transglutaminase-like" evidence="1">
    <location>
        <begin position="159"/>
        <end position="217"/>
    </location>
</feature>